<evidence type="ECO:0000256" key="3">
    <source>
        <dbReference type="ARBA" id="ARBA00022723"/>
    </source>
</evidence>
<feature type="binding site" evidence="8">
    <location>
        <position position="46"/>
    </location>
    <ligand>
        <name>GTP</name>
        <dbReference type="ChEBI" id="CHEBI:37565"/>
    </ligand>
</feature>
<dbReference type="GO" id="GO:0046872">
    <property type="term" value="F:metal ion binding"/>
    <property type="evidence" value="ECO:0007669"/>
    <property type="project" value="UniProtKB-KW"/>
</dbReference>
<comment type="caution">
    <text evidence="11">The sequence shown here is derived from an EMBL/GenBank/DDBJ whole genome shotgun (WGS) entry which is preliminary data.</text>
</comment>
<dbReference type="GO" id="GO:0005525">
    <property type="term" value="F:GTP binding"/>
    <property type="evidence" value="ECO:0007669"/>
    <property type="project" value="UniProtKB-UniRule"/>
</dbReference>
<keyword evidence="3 8" id="KW-0479">Metal-binding</keyword>
<comment type="subcellular location">
    <subcellularLocation>
        <location evidence="8">Cytoplasm</location>
    </subcellularLocation>
</comment>
<keyword evidence="12" id="KW-1185">Reference proteome</keyword>
<evidence type="ECO:0000256" key="4">
    <source>
        <dbReference type="ARBA" id="ARBA00022741"/>
    </source>
</evidence>
<keyword evidence="11" id="KW-0548">Nucleotidyltransferase</keyword>
<evidence type="ECO:0000256" key="1">
    <source>
        <dbReference type="ARBA" id="ARBA00022490"/>
    </source>
</evidence>
<evidence type="ECO:0000256" key="9">
    <source>
        <dbReference type="SAM" id="MobiDB-lite"/>
    </source>
</evidence>
<dbReference type="Gene3D" id="3.90.550.10">
    <property type="entry name" value="Spore Coat Polysaccharide Biosynthesis Protein SpsA, Chain A"/>
    <property type="match status" value="1"/>
</dbReference>
<protein>
    <recommendedName>
        <fullName evidence="8">Probable molybdenum cofactor guanylyltransferase</fullName>
        <shortName evidence="8">MoCo guanylyltransferase</shortName>
        <ecNumber evidence="8">2.7.7.77</ecNumber>
    </recommendedName>
    <alternativeName>
        <fullName evidence="8">GTP:molybdopterin guanylyltransferase</fullName>
    </alternativeName>
    <alternativeName>
        <fullName evidence="8">Mo-MPT guanylyltransferase</fullName>
    </alternativeName>
    <alternativeName>
        <fullName evidence="8">Molybdopterin guanylyltransferase</fullName>
    </alternativeName>
    <alternativeName>
        <fullName evidence="8">Molybdopterin-guanine dinucleotide synthase</fullName>
        <shortName evidence="8">MGD synthase</shortName>
    </alternativeName>
</protein>
<dbReference type="InterPro" id="IPR025877">
    <property type="entry name" value="MobA-like_NTP_Trfase"/>
</dbReference>
<dbReference type="PANTHER" id="PTHR19136">
    <property type="entry name" value="MOLYBDENUM COFACTOR GUANYLYLTRANSFERASE"/>
    <property type="match status" value="1"/>
</dbReference>
<reference evidence="11 12" key="1">
    <citation type="submission" date="2018-06" db="EMBL/GenBank/DDBJ databases">
        <title>Halonotius sp. F13-13 a new haloarchaeeon isolated from a solar saltern from Isla Cristina, Huelva, Spain.</title>
        <authorList>
            <person name="Duran-Viseras A."/>
            <person name="Sanchez-Porro C."/>
            <person name="Ventosa A."/>
        </authorList>
    </citation>
    <scope>NUCLEOTIDE SEQUENCE [LARGE SCALE GENOMIC DNA]</scope>
    <source>
        <strain evidence="11 12">F13-13</strain>
    </source>
</reference>
<dbReference type="Proteomes" id="UP000276588">
    <property type="component" value="Unassembled WGS sequence"/>
</dbReference>
<comment type="similarity">
    <text evidence="8">Belongs to the MobA family.</text>
</comment>
<dbReference type="OrthoDB" id="28434at2157"/>
<organism evidence="11 12">
    <name type="scientific">Halonotius aquaticus</name>
    <dbReference type="NCBI Taxonomy" id="2216978"/>
    <lineage>
        <taxon>Archaea</taxon>
        <taxon>Methanobacteriati</taxon>
        <taxon>Methanobacteriota</taxon>
        <taxon>Stenosarchaea group</taxon>
        <taxon>Halobacteria</taxon>
        <taxon>Halobacteriales</taxon>
        <taxon>Haloferacaceae</taxon>
        <taxon>Halonotius</taxon>
    </lineage>
</organism>
<evidence type="ECO:0000256" key="2">
    <source>
        <dbReference type="ARBA" id="ARBA00022679"/>
    </source>
</evidence>
<keyword evidence="5 8" id="KW-0460">Magnesium</keyword>
<comment type="catalytic activity">
    <reaction evidence="8">
        <text>Mo-molybdopterin + GTP + H(+) = Mo-molybdopterin guanine dinucleotide + diphosphate</text>
        <dbReference type="Rhea" id="RHEA:34243"/>
        <dbReference type="ChEBI" id="CHEBI:15378"/>
        <dbReference type="ChEBI" id="CHEBI:33019"/>
        <dbReference type="ChEBI" id="CHEBI:37565"/>
        <dbReference type="ChEBI" id="CHEBI:71302"/>
        <dbReference type="ChEBI" id="CHEBI:71310"/>
        <dbReference type="EC" id="2.7.7.77"/>
    </reaction>
</comment>
<dbReference type="Pfam" id="PF12804">
    <property type="entry name" value="NTP_transf_3"/>
    <property type="match status" value="1"/>
</dbReference>
<dbReference type="RefSeq" id="WP_120103306.1">
    <property type="nucleotide sequence ID" value="NZ_QKNY01000018.1"/>
</dbReference>
<evidence type="ECO:0000259" key="10">
    <source>
        <dbReference type="Pfam" id="PF12804"/>
    </source>
</evidence>
<evidence type="ECO:0000256" key="5">
    <source>
        <dbReference type="ARBA" id="ARBA00022842"/>
    </source>
</evidence>
<dbReference type="GO" id="GO:0006777">
    <property type="term" value="P:Mo-molybdopterin cofactor biosynthetic process"/>
    <property type="evidence" value="ECO:0007669"/>
    <property type="project" value="UniProtKB-KW"/>
</dbReference>
<dbReference type="AlphaFoldDB" id="A0A3A6PKP3"/>
<name>A0A3A6PKP3_9EURY</name>
<keyword evidence="4 8" id="KW-0547">Nucleotide-binding</keyword>
<feature type="binding site" evidence="8">
    <location>
        <position position="125"/>
    </location>
    <ligand>
        <name>Mg(2+)</name>
        <dbReference type="ChEBI" id="CHEBI:18420"/>
    </ligand>
</feature>
<keyword evidence="7 8" id="KW-0501">Molybdenum cofactor biosynthesis</keyword>
<sequence>MSLTDDDDLSETPSSEDNKAATHSDTGRAGLILAGGRSERFPTIDKALAPLDGAPLLRCVADALSPAVDELIINCRQDQQAAFAKAVDDDPRFAIDPVADRGPLAGLRTALSATEATYAAILPCDMPFVPAGFIEYLFGQAQNKTGAVPCVGGQQRSLPAVVHVRAAAAACETAHNHRDGGLAAFISALDPIVVSERTVTAHVDAKAFTDIDTHEELAAIREVSHRAEQ</sequence>
<comment type="domain">
    <text evidence="8">The N-terminal domain determines nucleotide recognition and specific binding, while the C-terminal domain determines the specific binding to the target protein.</text>
</comment>
<feature type="compositionally biased region" description="Acidic residues" evidence="9">
    <location>
        <begin position="1"/>
        <end position="10"/>
    </location>
</feature>
<feature type="binding site" evidence="8">
    <location>
        <position position="125"/>
    </location>
    <ligand>
        <name>GTP</name>
        <dbReference type="ChEBI" id="CHEBI:37565"/>
    </ligand>
</feature>
<gene>
    <name evidence="8" type="primary">mobA</name>
    <name evidence="11" type="ORF">DM826_10130</name>
</gene>
<evidence type="ECO:0000256" key="7">
    <source>
        <dbReference type="ARBA" id="ARBA00023150"/>
    </source>
</evidence>
<feature type="compositionally biased region" description="Basic and acidic residues" evidence="9">
    <location>
        <begin position="16"/>
        <end position="26"/>
    </location>
</feature>
<feature type="binding site" evidence="8">
    <location>
        <position position="96"/>
    </location>
    <ligand>
        <name>GTP</name>
        <dbReference type="ChEBI" id="CHEBI:37565"/>
    </ligand>
</feature>
<dbReference type="InterPro" id="IPR029044">
    <property type="entry name" value="Nucleotide-diphossugar_trans"/>
</dbReference>
<feature type="domain" description="MobA-like NTP transferase" evidence="10">
    <location>
        <begin position="30"/>
        <end position="190"/>
    </location>
</feature>
<keyword evidence="6 8" id="KW-0342">GTP-binding</keyword>
<feature type="binding site" evidence="8">
    <location>
        <position position="74"/>
    </location>
    <ligand>
        <name>GTP</name>
        <dbReference type="ChEBI" id="CHEBI:37565"/>
    </ligand>
</feature>
<dbReference type="GO" id="GO:0061603">
    <property type="term" value="F:molybdenum cofactor guanylyltransferase activity"/>
    <property type="evidence" value="ECO:0007669"/>
    <property type="project" value="UniProtKB-EC"/>
</dbReference>
<evidence type="ECO:0000256" key="8">
    <source>
        <dbReference type="HAMAP-Rule" id="MF_00316"/>
    </source>
</evidence>
<evidence type="ECO:0000313" key="12">
    <source>
        <dbReference type="Proteomes" id="UP000276588"/>
    </source>
</evidence>
<dbReference type="GO" id="GO:0005737">
    <property type="term" value="C:cytoplasm"/>
    <property type="evidence" value="ECO:0007669"/>
    <property type="project" value="UniProtKB-SubCell"/>
</dbReference>
<feature type="binding site" evidence="8">
    <location>
        <begin position="33"/>
        <end position="35"/>
    </location>
    <ligand>
        <name>GTP</name>
        <dbReference type="ChEBI" id="CHEBI:37565"/>
    </ligand>
</feature>
<feature type="region of interest" description="Disordered" evidence="9">
    <location>
        <begin position="1"/>
        <end position="26"/>
    </location>
</feature>
<keyword evidence="2 8" id="KW-0808">Transferase</keyword>
<comment type="cofactor">
    <cofactor evidence="8">
        <name>Mg(2+)</name>
        <dbReference type="ChEBI" id="CHEBI:18420"/>
    </cofactor>
</comment>
<dbReference type="PANTHER" id="PTHR19136:SF81">
    <property type="entry name" value="MOLYBDENUM COFACTOR GUANYLYLTRANSFERASE"/>
    <property type="match status" value="1"/>
</dbReference>
<accession>A0A3A6PKP3</accession>
<keyword evidence="1 8" id="KW-0963">Cytoplasm</keyword>
<evidence type="ECO:0000313" key="11">
    <source>
        <dbReference type="EMBL" id="RJX42009.1"/>
    </source>
</evidence>
<comment type="function">
    <text evidence="8">Transfers a GMP moiety from GTP to Mo-molybdopterin (Mo-MPT) cofactor (Moco or molybdenum cofactor) to form Mo-molybdopterin guanine dinucleotide (Mo-MGD) cofactor.</text>
</comment>
<dbReference type="SUPFAM" id="SSF53448">
    <property type="entry name" value="Nucleotide-diphospho-sugar transferases"/>
    <property type="match status" value="1"/>
</dbReference>
<dbReference type="HAMAP" id="MF_00316">
    <property type="entry name" value="MobA"/>
    <property type="match status" value="1"/>
</dbReference>
<dbReference type="EMBL" id="QKNY01000018">
    <property type="protein sequence ID" value="RJX42009.1"/>
    <property type="molecule type" value="Genomic_DNA"/>
</dbReference>
<evidence type="ECO:0000256" key="6">
    <source>
        <dbReference type="ARBA" id="ARBA00023134"/>
    </source>
</evidence>
<dbReference type="CDD" id="cd02503">
    <property type="entry name" value="MobA"/>
    <property type="match status" value="1"/>
</dbReference>
<dbReference type="EC" id="2.7.7.77" evidence="8"/>
<dbReference type="InterPro" id="IPR013482">
    <property type="entry name" value="Molybde_CF_guanTrfase"/>
</dbReference>
<proteinExistence type="inferred from homology"/>